<dbReference type="SMART" id="SM00358">
    <property type="entry name" value="DSRM"/>
    <property type="match status" value="1"/>
</dbReference>
<reference evidence="4 5" key="1">
    <citation type="journal article" date="2018" name="Nat. Genet.">
        <title>The Rosa genome provides new insights in the design of modern roses.</title>
        <authorList>
            <person name="Bendahmane M."/>
        </authorList>
    </citation>
    <scope>NUCLEOTIDE SEQUENCE [LARGE SCALE GENOMIC DNA]</scope>
    <source>
        <strain evidence="5">cv. Old Blush</strain>
    </source>
</reference>
<name>A0A2P6RIA5_ROSCH</name>
<dbReference type="PANTHER" id="PTHR21596">
    <property type="entry name" value="RIBONUCLEASE P SUBUNIT P38"/>
    <property type="match status" value="1"/>
</dbReference>
<sequence length="407" mass="46815">MSMSNKTMLQELCVKRGWVAPKYSSTKQGPDHVPQFSATVVVNGVSFASQGFLSSKKEAEAFAAGIALEKYLGPQTQLPITPKFNSFSSPVKVAHVVPQYNNVARVEENQAWNETNAIQEKKGADELEQLLAKERKLWHIEKLQLEMKNLELVNAIEVKNNEVQRFEKKLEHMKEMATMEQKKTKSMISLAEEKKRENEKLHTKVAELEKLLQAKHAVDGDMEVKKINSLSDFSNALVVKEQSYNDELQESRKLLINALRDGSKVSIGVKRLGDLDWKAFQDAAKREYFVIEEVNERAMELCSKWENHIGDPDWNPFKIITDMRGRNKEIVDEEDEKLKNLKEELGDEAYEVVITALLEMKEYNPSGRYKVEELWNFQLGRKASLIEGVQYLLKQLDLVNTKKRQRN</sequence>
<dbReference type="GO" id="GO:0003723">
    <property type="term" value="F:RNA binding"/>
    <property type="evidence" value="ECO:0007669"/>
    <property type="project" value="UniProtKB-UniRule"/>
</dbReference>
<feature type="coiled-coil region" evidence="2">
    <location>
        <begin position="140"/>
        <end position="211"/>
    </location>
</feature>
<dbReference type="EMBL" id="PDCK01000040">
    <property type="protein sequence ID" value="PRQ46137.1"/>
    <property type="molecule type" value="Genomic_DNA"/>
</dbReference>
<evidence type="ECO:0000313" key="4">
    <source>
        <dbReference type="EMBL" id="PRQ46137.1"/>
    </source>
</evidence>
<dbReference type="GO" id="GO:0080188">
    <property type="term" value="P:gene silencing by siRNA-directed DNA methylation"/>
    <property type="evidence" value="ECO:0007669"/>
    <property type="project" value="InterPro"/>
</dbReference>
<feature type="domain" description="DRBM" evidence="3">
    <location>
        <begin position="4"/>
        <end position="73"/>
    </location>
</feature>
<dbReference type="PANTHER" id="PTHR21596:SF23">
    <property type="entry name" value="FACTOR OF DNA METHYLATION 4"/>
    <property type="match status" value="1"/>
</dbReference>
<dbReference type="InterPro" id="IPR014720">
    <property type="entry name" value="dsRBD_dom"/>
</dbReference>
<evidence type="ECO:0000259" key="3">
    <source>
        <dbReference type="PROSITE" id="PS50137"/>
    </source>
</evidence>
<dbReference type="SUPFAM" id="SSF54768">
    <property type="entry name" value="dsRNA-binding domain-like"/>
    <property type="match status" value="1"/>
</dbReference>
<dbReference type="Proteomes" id="UP000238479">
    <property type="component" value="Chromosome 2"/>
</dbReference>
<dbReference type="Pfam" id="PF03469">
    <property type="entry name" value="XH"/>
    <property type="match status" value="1"/>
</dbReference>
<dbReference type="Pfam" id="PF00035">
    <property type="entry name" value="dsrm"/>
    <property type="match status" value="1"/>
</dbReference>
<dbReference type="STRING" id="74649.A0A2P6RIA5"/>
<comment type="caution">
    <text evidence="4">The sequence shown here is derived from an EMBL/GenBank/DDBJ whole genome shotgun (WGS) entry which is preliminary data.</text>
</comment>
<dbReference type="InterPro" id="IPR005379">
    <property type="entry name" value="FDM1-5/IDN2_XH"/>
</dbReference>
<protein>
    <submittedName>
        <fullName evidence="4">Putative double-stranded RNA-binding domain-containing protein</fullName>
    </submittedName>
</protein>
<evidence type="ECO:0000256" key="1">
    <source>
        <dbReference type="PROSITE-ProRule" id="PRU00266"/>
    </source>
</evidence>
<proteinExistence type="predicted"/>
<evidence type="ECO:0000313" key="5">
    <source>
        <dbReference type="Proteomes" id="UP000238479"/>
    </source>
</evidence>
<dbReference type="InterPro" id="IPR045177">
    <property type="entry name" value="FDM1-5/IDN2"/>
</dbReference>
<evidence type="ECO:0000256" key="2">
    <source>
        <dbReference type="SAM" id="Coils"/>
    </source>
</evidence>
<dbReference type="Gene3D" id="3.30.160.20">
    <property type="match status" value="1"/>
</dbReference>
<dbReference type="OMA" id="ARIAYRH"/>
<feature type="coiled-coil region" evidence="2">
    <location>
        <begin position="324"/>
        <end position="351"/>
    </location>
</feature>
<keyword evidence="5" id="KW-1185">Reference proteome</keyword>
<keyword evidence="1" id="KW-0694">RNA-binding</keyword>
<dbReference type="Gramene" id="PRQ46137">
    <property type="protein sequence ID" value="PRQ46137"/>
    <property type="gene ID" value="RchiOBHm_Chr2g0085841"/>
</dbReference>
<organism evidence="4 5">
    <name type="scientific">Rosa chinensis</name>
    <name type="common">China rose</name>
    <dbReference type="NCBI Taxonomy" id="74649"/>
    <lineage>
        <taxon>Eukaryota</taxon>
        <taxon>Viridiplantae</taxon>
        <taxon>Streptophyta</taxon>
        <taxon>Embryophyta</taxon>
        <taxon>Tracheophyta</taxon>
        <taxon>Spermatophyta</taxon>
        <taxon>Magnoliopsida</taxon>
        <taxon>eudicotyledons</taxon>
        <taxon>Gunneridae</taxon>
        <taxon>Pentapetalae</taxon>
        <taxon>rosids</taxon>
        <taxon>fabids</taxon>
        <taxon>Rosales</taxon>
        <taxon>Rosaceae</taxon>
        <taxon>Rosoideae</taxon>
        <taxon>Rosoideae incertae sedis</taxon>
        <taxon>Rosa</taxon>
    </lineage>
</organism>
<dbReference type="AlphaFoldDB" id="A0A2P6RIA5"/>
<gene>
    <name evidence="4" type="ORF">RchiOBHm_Chr2g0085841</name>
</gene>
<accession>A0A2P6RIA5</accession>
<dbReference type="OrthoDB" id="1892195at2759"/>
<keyword evidence="2" id="KW-0175">Coiled coil</keyword>
<dbReference type="PROSITE" id="PS50137">
    <property type="entry name" value="DS_RBD"/>
    <property type="match status" value="1"/>
</dbReference>